<evidence type="ECO:0000256" key="2">
    <source>
        <dbReference type="SAM" id="SignalP"/>
    </source>
</evidence>
<accession>A0ABP1PKK9</accession>
<keyword evidence="1" id="KW-1133">Transmembrane helix</keyword>
<evidence type="ECO:0000313" key="4">
    <source>
        <dbReference type="Proteomes" id="UP001642540"/>
    </source>
</evidence>
<evidence type="ECO:0000313" key="3">
    <source>
        <dbReference type="EMBL" id="CAL8070106.1"/>
    </source>
</evidence>
<organism evidence="3 4">
    <name type="scientific">Orchesella dallaii</name>
    <dbReference type="NCBI Taxonomy" id="48710"/>
    <lineage>
        <taxon>Eukaryota</taxon>
        <taxon>Metazoa</taxon>
        <taxon>Ecdysozoa</taxon>
        <taxon>Arthropoda</taxon>
        <taxon>Hexapoda</taxon>
        <taxon>Collembola</taxon>
        <taxon>Entomobryomorpha</taxon>
        <taxon>Entomobryoidea</taxon>
        <taxon>Orchesellidae</taxon>
        <taxon>Orchesellinae</taxon>
        <taxon>Orchesella</taxon>
    </lineage>
</organism>
<dbReference type="Proteomes" id="UP001642540">
    <property type="component" value="Unassembled WGS sequence"/>
</dbReference>
<feature type="transmembrane region" description="Helical" evidence="1">
    <location>
        <begin position="453"/>
        <end position="478"/>
    </location>
</feature>
<keyword evidence="1" id="KW-0472">Membrane</keyword>
<reference evidence="3 4" key="1">
    <citation type="submission" date="2024-08" db="EMBL/GenBank/DDBJ databases">
        <authorList>
            <person name="Cucini C."/>
            <person name="Frati F."/>
        </authorList>
    </citation>
    <scope>NUCLEOTIDE SEQUENCE [LARGE SCALE GENOMIC DNA]</scope>
</reference>
<sequence>MGKNMLLRLQFVGMLIVNLIIKCESSCVCKLFPHINDKWEEYVIYFIKTESHFGGRVAPSDCMRSRVLSLDNNNVTGLSRGNYRYSDTFNVIISPQDITDQYVNFRYSVLNLGQVVVPTRSLFLFIWTHITVDNGVSTTNMMLAKWHTRLLTLNTSLALSFVALHEFDRFDSMAIVYCTTVKEGEGNFLVFAVWYEPFTVGIWVGVLSIIGFSCFYSFKHYRKGMYFVLVELVGYVGNIFGASTKARYFVFSCAVGFLLSQIYVNGLTSIITVFLPPKGLDTVKQFLEAGYKILSVSTPASLPAEYHYAQDFKRLQLPIEKAFHTVHNVNVTTVDDLLVFMAGKNARYGFIHPTSIMKSTTRYATKVFQTINNALSTCFALQDTFHKTETNLVIKTENKQHLTTTLHRIVASGLDFKWDQWSEWHFMLTEMLLEQHTPAQSDVIDIRKFASMFFVWISFIVFCLGVFAVETGVFTFLLKIILGSHQNRIRRIGNTRERKKQRERRAQKILFHLHRRQMKVQQRSRMVRDGRDMI</sequence>
<dbReference type="EMBL" id="CAXLJM020000004">
    <property type="protein sequence ID" value="CAL8070106.1"/>
    <property type="molecule type" value="Genomic_DNA"/>
</dbReference>
<name>A0ABP1PKK9_9HEXA</name>
<feature type="transmembrane region" description="Helical" evidence="1">
    <location>
        <begin position="225"/>
        <end position="242"/>
    </location>
</feature>
<keyword evidence="4" id="KW-1185">Reference proteome</keyword>
<evidence type="ECO:0000256" key="1">
    <source>
        <dbReference type="SAM" id="Phobius"/>
    </source>
</evidence>
<feature type="transmembrane region" description="Helical" evidence="1">
    <location>
        <begin position="198"/>
        <end position="218"/>
    </location>
</feature>
<gene>
    <name evidence="3" type="ORF">ODALV1_LOCUS1076</name>
</gene>
<feature type="signal peptide" evidence="2">
    <location>
        <begin position="1"/>
        <end position="25"/>
    </location>
</feature>
<proteinExistence type="predicted"/>
<protein>
    <submittedName>
        <fullName evidence="3">Uncharacterized protein</fullName>
    </submittedName>
</protein>
<feature type="transmembrane region" description="Helical" evidence="1">
    <location>
        <begin position="248"/>
        <end position="275"/>
    </location>
</feature>
<keyword evidence="2" id="KW-0732">Signal</keyword>
<comment type="caution">
    <text evidence="3">The sequence shown here is derived from an EMBL/GenBank/DDBJ whole genome shotgun (WGS) entry which is preliminary data.</text>
</comment>
<keyword evidence="1" id="KW-0812">Transmembrane</keyword>
<feature type="transmembrane region" description="Helical" evidence="1">
    <location>
        <begin position="150"/>
        <end position="167"/>
    </location>
</feature>
<feature type="chain" id="PRO_5047515100" evidence="2">
    <location>
        <begin position="26"/>
        <end position="534"/>
    </location>
</feature>